<gene>
    <name evidence="6" type="ORF">HB662_21390</name>
</gene>
<dbReference type="RefSeq" id="WP_168052574.1">
    <property type="nucleotide sequence ID" value="NZ_JAATJR010000006.1"/>
</dbReference>
<feature type="transmembrane region" description="Helical" evidence="4">
    <location>
        <begin position="265"/>
        <end position="284"/>
    </location>
</feature>
<feature type="transmembrane region" description="Helical" evidence="4">
    <location>
        <begin position="131"/>
        <end position="154"/>
    </location>
</feature>
<evidence type="ECO:0000256" key="2">
    <source>
        <dbReference type="ARBA" id="ARBA00022989"/>
    </source>
</evidence>
<sequence length="420" mass="42679">MPGVLLSASALFGGVALLLTGHGLLTLLLPLRGVEEGFGPMAIGLLGSAYFAGFVAGCLHGPHLVGRAGHIRAFAAVVCGVSAVAFAYPLLVGEVAWALMRFGFGYGLAVFYLVVESWLNDRATNATRGLLLGTYVMINHAAIAAGQMMVLAYPVAGFELFAVAGILISVAAIPVALTRAPQPTPVTDVRFRPGKLWRASPVGLVGSLMVGLANGAFWGLGAVAATGFGLDENGAALFMTAAVLAGAVTQMPIGRLSDRMDRRFVLAGLLLASIAVGLALGLLAPQGALLLALAAAFGGVALPCYSIAAAHAYDHADPADYVGTASSLLLVNGLGSIIGPIGAAILMRSFPGGGLFLFIALTQAGLLGFVLWRLRQRAAPAPELRESFDMAATSPAMVGAVITPGADAEAEEPAPAATPV</sequence>
<dbReference type="PROSITE" id="PS50850">
    <property type="entry name" value="MFS"/>
    <property type="match status" value="1"/>
</dbReference>
<keyword evidence="2 4" id="KW-1133">Transmembrane helix</keyword>
<keyword evidence="7" id="KW-1185">Reference proteome</keyword>
<comment type="caution">
    <text evidence="6">The sequence shown here is derived from an EMBL/GenBank/DDBJ whole genome shotgun (WGS) entry which is preliminary data.</text>
</comment>
<organism evidence="6 7">
    <name type="scientific">Falsiroseomonas frigidaquae</name>
    <dbReference type="NCBI Taxonomy" id="487318"/>
    <lineage>
        <taxon>Bacteria</taxon>
        <taxon>Pseudomonadati</taxon>
        <taxon>Pseudomonadota</taxon>
        <taxon>Alphaproteobacteria</taxon>
        <taxon>Acetobacterales</taxon>
        <taxon>Roseomonadaceae</taxon>
        <taxon>Falsiroseomonas</taxon>
    </lineage>
</organism>
<dbReference type="InterPro" id="IPR020846">
    <property type="entry name" value="MFS_dom"/>
</dbReference>
<dbReference type="Gene3D" id="1.20.1250.20">
    <property type="entry name" value="MFS general substrate transporter like domains"/>
    <property type="match status" value="2"/>
</dbReference>
<feature type="transmembrane region" description="Helical" evidence="4">
    <location>
        <begin position="234"/>
        <end position="253"/>
    </location>
</feature>
<feature type="transmembrane region" description="Helical" evidence="4">
    <location>
        <begin position="160"/>
        <end position="180"/>
    </location>
</feature>
<feature type="transmembrane region" description="Helical" evidence="4">
    <location>
        <begin position="71"/>
        <end position="91"/>
    </location>
</feature>
<dbReference type="InterPro" id="IPR047200">
    <property type="entry name" value="MFS_YcaD-like"/>
</dbReference>
<evidence type="ECO:0000313" key="7">
    <source>
        <dbReference type="Proteomes" id="UP000765160"/>
    </source>
</evidence>
<dbReference type="InterPro" id="IPR036259">
    <property type="entry name" value="MFS_trans_sf"/>
</dbReference>
<dbReference type="CDD" id="cd17477">
    <property type="entry name" value="MFS_YcaD_like"/>
    <property type="match status" value="1"/>
</dbReference>
<feature type="domain" description="Major facilitator superfamily (MFS) profile" evidence="5">
    <location>
        <begin position="199"/>
        <end position="420"/>
    </location>
</feature>
<evidence type="ECO:0000256" key="3">
    <source>
        <dbReference type="ARBA" id="ARBA00023136"/>
    </source>
</evidence>
<dbReference type="Pfam" id="PF07690">
    <property type="entry name" value="MFS_1"/>
    <property type="match status" value="1"/>
</dbReference>
<keyword evidence="1 4" id="KW-0812">Transmembrane</keyword>
<accession>A0ABX1F4P0</accession>
<protein>
    <submittedName>
        <fullName evidence="6">MFS transporter</fullName>
    </submittedName>
</protein>
<evidence type="ECO:0000256" key="4">
    <source>
        <dbReference type="SAM" id="Phobius"/>
    </source>
</evidence>
<dbReference type="SUPFAM" id="SSF103473">
    <property type="entry name" value="MFS general substrate transporter"/>
    <property type="match status" value="1"/>
</dbReference>
<dbReference type="InterPro" id="IPR011701">
    <property type="entry name" value="MFS"/>
</dbReference>
<name>A0ABX1F4P0_9PROT</name>
<evidence type="ECO:0000313" key="6">
    <source>
        <dbReference type="EMBL" id="NKE47346.1"/>
    </source>
</evidence>
<feature type="transmembrane region" description="Helical" evidence="4">
    <location>
        <begin position="290"/>
        <end position="313"/>
    </location>
</feature>
<feature type="transmembrane region" description="Helical" evidence="4">
    <location>
        <begin position="353"/>
        <end position="372"/>
    </location>
</feature>
<reference evidence="6 7" key="1">
    <citation type="submission" date="2020-03" db="EMBL/GenBank/DDBJ databases">
        <title>Roseomonas selenitidurans sp. nov. isolated from soil.</title>
        <authorList>
            <person name="Liu H."/>
        </authorList>
    </citation>
    <scope>NUCLEOTIDE SEQUENCE [LARGE SCALE GENOMIC DNA]</scope>
    <source>
        <strain evidence="6 7">JCM 15073</strain>
    </source>
</reference>
<dbReference type="EMBL" id="JAAVTX010000006">
    <property type="protein sequence ID" value="NKE47346.1"/>
    <property type="molecule type" value="Genomic_DNA"/>
</dbReference>
<dbReference type="Proteomes" id="UP000765160">
    <property type="component" value="Unassembled WGS sequence"/>
</dbReference>
<feature type="transmembrane region" description="Helical" evidence="4">
    <location>
        <begin position="325"/>
        <end position="347"/>
    </location>
</feature>
<proteinExistence type="predicted"/>
<feature type="transmembrane region" description="Helical" evidence="4">
    <location>
        <begin position="201"/>
        <end position="228"/>
    </location>
</feature>
<feature type="transmembrane region" description="Helical" evidence="4">
    <location>
        <begin position="97"/>
        <end position="119"/>
    </location>
</feature>
<feature type="transmembrane region" description="Helical" evidence="4">
    <location>
        <begin position="39"/>
        <end position="59"/>
    </location>
</feature>
<evidence type="ECO:0000259" key="5">
    <source>
        <dbReference type="PROSITE" id="PS50850"/>
    </source>
</evidence>
<evidence type="ECO:0000256" key="1">
    <source>
        <dbReference type="ARBA" id="ARBA00022692"/>
    </source>
</evidence>
<dbReference type="PANTHER" id="PTHR23521:SF3">
    <property type="entry name" value="MFS TRANSPORTER"/>
    <property type="match status" value="1"/>
</dbReference>
<dbReference type="PANTHER" id="PTHR23521">
    <property type="entry name" value="TRANSPORTER MFS SUPERFAMILY"/>
    <property type="match status" value="1"/>
</dbReference>
<keyword evidence="3 4" id="KW-0472">Membrane</keyword>